<comment type="caution">
    <text evidence="2">The sequence shown here is derived from an EMBL/GenBank/DDBJ whole genome shotgun (WGS) entry which is preliminary data.</text>
</comment>
<accession>X1HM43</accession>
<keyword evidence="1" id="KW-0472">Membrane</keyword>
<protein>
    <submittedName>
        <fullName evidence="2">Uncharacterized protein</fullName>
    </submittedName>
</protein>
<dbReference type="EMBL" id="BARU01017248">
    <property type="protein sequence ID" value="GAH58110.1"/>
    <property type="molecule type" value="Genomic_DNA"/>
</dbReference>
<name>X1HM43_9ZZZZ</name>
<dbReference type="AlphaFoldDB" id="X1HM43"/>
<keyword evidence="1" id="KW-0812">Transmembrane</keyword>
<keyword evidence="1" id="KW-1133">Transmembrane helix</keyword>
<reference evidence="2" key="1">
    <citation type="journal article" date="2014" name="Front. Microbiol.">
        <title>High frequency of phylogenetically diverse reductive dehalogenase-homologous genes in deep subseafloor sedimentary metagenomes.</title>
        <authorList>
            <person name="Kawai M."/>
            <person name="Futagami T."/>
            <person name="Toyoda A."/>
            <person name="Takaki Y."/>
            <person name="Nishi S."/>
            <person name="Hori S."/>
            <person name="Arai W."/>
            <person name="Tsubouchi T."/>
            <person name="Morono Y."/>
            <person name="Uchiyama I."/>
            <person name="Ito T."/>
            <person name="Fujiyama A."/>
            <person name="Inagaki F."/>
            <person name="Takami H."/>
        </authorList>
    </citation>
    <scope>NUCLEOTIDE SEQUENCE</scope>
    <source>
        <strain evidence="2">Expedition CK06-06</strain>
    </source>
</reference>
<evidence type="ECO:0000256" key="1">
    <source>
        <dbReference type="SAM" id="Phobius"/>
    </source>
</evidence>
<sequence length="141" mass="16873">MTVDLLKFEKDLQYIEEYLLKKDIKQSDNYIEWFDYFVKIYGKKHTDVHLYVVFSLIYFIALLFIVKYVLNQEITFQSKHFSNTFFNNLKNDVKKEFNFEIGNEISYFAPLFDALEELEPLAFEPNLYDSLTIFLTKNGGV</sequence>
<organism evidence="2">
    <name type="scientific">marine sediment metagenome</name>
    <dbReference type="NCBI Taxonomy" id="412755"/>
    <lineage>
        <taxon>unclassified sequences</taxon>
        <taxon>metagenomes</taxon>
        <taxon>ecological metagenomes</taxon>
    </lineage>
</organism>
<gene>
    <name evidence="2" type="ORF">S03H2_28624</name>
</gene>
<feature type="transmembrane region" description="Helical" evidence="1">
    <location>
        <begin position="48"/>
        <end position="70"/>
    </location>
</feature>
<proteinExistence type="predicted"/>
<evidence type="ECO:0000313" key="2">
    <source>
        <dbReference type="EMBL" id="GAH58110.1"/>
    </source>
</evidence>